<organism evidence="2 3">
    <name type="scientific">Penicillium chrysogenum</name>
    <name type="common">Penicillium notatum</name>
    <dbReference type="NCBI Taxonomy" id="5076"/>
    <lineage>
        <taxon>Eukaryota</taxon>
        <taxon>Fungi</taxon>
        <taxon>Dikarya</taxon>
        <taxon>Ascomycota</taxon>
        <taxon>Pezizomycotina</taxon>
        <taxon>Eurotiomycetes</taxon>
        <taxon>Eurotiomycetidae</taxon>
        <taxon>Eurotiales</taxon>
        <taxon>Aspergillaceae</taxon>
        <taxon>Penicillium</taxon>
        <taxon>Penicillium chrysogenum species complex</taxon>
    </lineage>
</organism>
<proteinExistence type="predicted"/>
<evidence type="ECO:0000256" key="1">
    <source>
        <dbReference type="SAM" id="MobiDB-lite"/>
    </source>
</evidence>
<accession>A0ABQ8WDJ5</accession>
<protein>
    <submittedName>
        <fullName evidence="2">Uncharacterized protein</fullName>
    </submittedName>
</protein>
<feature type="compositionally biased region" description="Pro residues" evidence="1">
    <location>
        <begin position="51"/>
        <end position="63"/>
    </location>
</feature>
<evidence type="ECO:0000313" key="2">
    <source>
        <dbReference type="EMBL" id="KAJ5264693.1"/>
    </source>
</evidence>
<gene>
    <name evidence="2" type="ORF">N7505_007486</name>
</gene>
<dbReference type="Proteomes" id="UP001220256">
    <property type="component" value="Unassembled WGS sequence"/>
</dbReference>
<keyword evidence="3" id="KW-1185">Reference proteome</keyword>
<feature type="region of interest" description="Disordered" evidence="1">
    <location>
        <begin position="42"/>
        <end position="63"/>
    </location>
</feature>
<evidence type="ECO:0000313" key="3">
    <source>
        <dbReference type="Proteomes" id="UP001220256"/>
    </source>
</evidence>
<dbReference type="EMBL" id="JAPVEB010000004">
    <property type="protein sequence ID" value="KAJ5264693.1"/>
    <property type="molecule type" value="Genomic_DNA"/>
</dbReference>
<name>A0ABQ8WDJ5_PENCH</name>
<reference evidence="2 3" key="1">
    <citation type="journal article" date="2023" name="IMA Fungus">
        <title>Comparative genomic study of the Penicillium genus elucidates a diverse pangenome and 15 lateral gene transfer events.</title>
        <authorList>
            <person name="Petersen C."/>
            <person name="Sorensen T."/>
            <person name="Nielsen M.R."/>
            <person name="Sondergaard T.E."/>
            <person name="Sorensen J.L."/>
            <person name="Fitzpatrick D.A."/>
            <person name="Frisvad J.C."/>
            <person name="Nielsen K.L."/>
        </authorList>
    </citation>
    <scope>NUCLEOTIDE SEQUENCE [LARGE SCALE GENOMIC DNA]</scope>
    <source>
        <strain evidence="2 3">IBT 3361</strain>
    </source>
</reference>
<sequence>MDDEQRAHLKMFPNAPYMSAGLFQVVRRQLISFPVQFGANPFSQSSLERQPAPPKSYNPQNWP</sequence>
<comment type="caution">
    <text evidence="2">The sequence shown here is derived from an EMBL/GenBank/DDBJ whole genome shotgun (WGS) entry which is preliminary data.</text>
</comment>